<dbReference type="Gene3D" id="1.25.40.10">
    <property type="entry name" value="Tetratricopeptide repeat domain"/>
    <property type="match status" value="1"/>
</dbReference>
<evidence type="ECO:0000313" key="3">
    <source>
        <dbReference type="EMBL" id="GHF80311.1"/>
    </source>
</evidence>
<reference evidence="3" key="2">
    <citation type="submission" date="2020-09" db="EMBL/GenBank/DDBJ databases">
        <authorList>
            <person name="Sun Q."/>
            <person name="Kim S."/>
        </authorList>
    </citation>
    <scope>NUCLEOTIDE SEQUENCE</scope>
    <source>
        <strain evidence="3">KCTC 42731</strain>
    </source>
</reference>
<accession>A0A919BD82</accession>
<feature type="domain" description="6-hydroxymethylpterin diphosphokinase MptE-like" evidence="2">
    <location>
        <begin position="171"/>
        <end position="335"/>
    </location>
</feature>
<gene>
    <name evidence="3" type="ORF">GCM10017161_04470</name>
</gene>
<comment type="caution">
    <text evidence="3">The sequence shown here is derived from an EMBL/GenBank/DDBJ whole genome shotgun (WGS) entry which is preliminary data.</text>
</comment>
<protein>
    <recommendedName>
        <fullName evidence="2">6-hydroxymethylpterin diphosphokinase MptE-like domain-containing protein</fullName>
    </recommendedName>
</protein>
<evidence type="ECO:0000256" key="1">
    <source>
        <dbReference type="PROSITE-ProRule" id="PRU00339"/>
    </source>
</evidence>
<dbReference type="AlphaFoldDB" id="A0A919BD82"/>
<evidence type="ECO:0000313" key="4">
    <source>
        <dbReference type="Proteomes" id="UP000623842"/>
    </source>
</evidence>
<dbReference type="PANTHER" id="PTHR41786:SF1">
    <property type="entry name" value="6-HYDROXYMETHYLPTERIN DIPHOSPHOKINASE MPTE-LIKE DOMAIN-CONTAINING PROTEIN"/>
    <property type="match status" value="1"/>
</dbReference>
<dbReference type="InterPro" id="IPR011990">
    <property type="entry name" value="TPR-like_helical_dom_sf"/>
</dbReference>
<dbReference type="Proteomes" id="UP000623842">
    <property type="component" value="Unassembled WGS sequence"/>
</dbReference>
<name>A0A919BD82_9GAMM</name>
<dbReference type="SMART" id="SM00028">
    <property type="entry name" value="TPR"/>
    <property type="match status" value="2"/>
</dbReference>
<dbReference type="Pfam" id="PF01973">
    <property type="entry name" value="MptE-like"/>
    <property type="match status" value="1"/>
</dbReference>
<evidence type="ECO:0000259" key="2">
    <source>
        <dbReference type="Pfam" id="PF01973"/>
    </source>
</evidence>
<dbReference type="InterPro" id="IPR019734">
    <property type="entry name" value="TPR_rpt"/>
</dbReference>
<dbReference type="InterPro" id="IPR002826">
    <property type="entry name" value="MptE-like"/>
</dbReference>
<dbReference type="PANTHER" id="PTHR41786">
    <property type="entry name" value="MOTILITY ACCESSORY FACTOR MAF"/>
    <property type="match status" value="1"/>
</dbReference>
<proteinExistence type="predicted"/>
<reference evidence="3" key="1">
    <citation type="journal article" date="2014" name="Int. J. Syst. Evol. Microbiol.">
        <title>Complete genome sequence of Corynebacterium casei LMG S-19264T (=DSM 44701T), isolated from a smear-ripened cheese.</title>
        <authorList>
            <consortium name="US DOE Joint Genome Institute (JGI-PGF)"/>
            <person name="Walter F."/>
            <person name="Albersmeier A."/>
            <person name="Kalinowski J."/>
            <person name="Ruckert C."/>
        </authorList>
    </citation>
    <scope>NUCLEOTIDE SEQUENCE</scope>
    <source>
        <strain evidence="3">KCTC 42731</strain>
    </source>
</reference>
<feature type="repeat" description="TPR" evidence="1">
    <location>
        <begin position="740"/>
        <end position="773"/>
    </location>
</feature>
<keyword evidence="4" id="KW-1185">Reference proteome</keyword>
<sequence length="818" mass="93504">MTELYQEQIQISDFNEPYLYSVNGDKFSKQQSSELFPRILETTLLEKSHFLIFSGTDSGLLVDYVLNKDIHPDCRILFVEQEHIINMLEPIPEQCSKQIKICPVNEWLDVVNKMQIITYVYKSQVKLIKSFAAQELHDSTYYLINSKLNDELDLHIFRVNAELANQDFALQHLKNAGENVLEAAYLKNTFKDKTCIILAGGPSLDHNLDWVIQNRANLVVFAVSRVSKKLLSLNLTPDFVFAVDPQKENFVNSREMLLFPKTTVLIYANTTYAPIVAQWPHIKMYLGNKVPWNSKFNKDNIDNTPPTVANTALSIAIEMGFKQILLAGVDLCFSKKGNTHASGSAEAQSLCSFFNCIGKQVETYAGDNVETTIQLLVALEALNTQALHANKHNVKIFNLSANAAKSSGIIYRNTDDITLSQSSDNMSKLLKTLSEKNSTDIHIKHCQTIRQEVISLIKECKEIKALAIKALNHNKGIFTQDSIKHKNKMDKVEQTLNRKYAITSLLVKTFGIKYFVQCVQPSDTEAWSDEKIYQTAKTYYQAYVESTNSLIKQLTVLQIRLTNRIEEYTYTIETNKLINYWQECEETGRSTIYMARKEEFSLLKDSEQTSVKAINRTFLEQFNHRTEKEKAQAAHPPFELVKARIELYFRQSNKLGIENLVYALQELQNPLPYLISTYKLGLVYLNILKNDLNKALSIFQEILPRHLSIFDYKQLVGVAAKVGNIELVVKYLELICQHDINYLPQLAKALSVQGNNKDAIEIYSQYLDLNPTDKEAWRSIGKLYHSLEIFEGTQIAFEQVLSIDPNDSEAKIFLNIDH</sequence>
<feature type="repeat" description="TPR" evidence="1">
    <location>
        <begin position="774"/>
        <end position="807"/>
    </location>
</feature>
<organism evidence="3 4">
    <name type="scientific">Thalassotalea marina</name>
    <dbReference type="NCBI Taxonomy" id="1673741"/>
    <lineage>
        <taxon>Bacteria</taxon>
        <taxon>Pseudomonadati</taxon>
        <taxon>Pseudomonadota</taxon>
        <taxon>Gammaproteobacteria</taxon>
        <taxon>Alteromonadales</taxon>
        <taxon>Colwelliaceae</taxon>
        <taxon>Thalassotalea</taxon>
    </lineage>
</organism>
<dbReference type="RefSeq" id="WP_189767078.1">
    <property type="nucleotide sequence ID" value="NZ_BNCK01000001.1"/>
</dbReference>
<dbReference type="Gene3D" id="3.90.1480.10">
    <property type="entry name" value="Alpha-2,3-sialyltransferase"/>
    <property type="match status" value="1"/>
</dbReference>
<dbReference type="PROSITE" id="PS50005">
    <property type="entry name" value="TPR"/>
    <property type="match status" value="2"/>
</dbReference>
<dbReference type="SUPFAM" id="SSF48452">
    <property type="entry name" value="TPR-like"/>
    <property type="match status" value="1"/>
</dbReference>
<dbReference type="EMBL" id="BNCK01000001">
    <property type="protein sequence ID" value="GHF80311.1"/>
    <property type="molecule type" value="Genomic_DNA"/>
</dbReference>
<keyword evidence="1" id="KW-0802">TPR repeat</keyword>